<protein>
    <submittedName>
        <fullName evidence="2">Uncharacterized protein</fullName>
    </submittedName>
</protein>
<gene>
    <name evidence="2" type="ORF">PXEA_LOCUS32531</name>
</gene>
<reference evidence="2" key="1">
    <citation type="submission" date="2018-11" db="EMBL/GenBank/DDBJ databases">
        <authorList>
            <consortium name="Pathogen Informatics"/>
        </authorList>
    </citation>
    <scope>NUCLEOTIDE SEQUENCE</scope>
</reference>
<dbReference type="AlphaFoldDB" id="A0A3S5BTF7"/>
<dbReference type="EMBL" id="CAAALY010260048">
    <property type="protein sequence ID" value="VEL39091.1"/>
    <property type="molecule type" value="Genomic_DNA"/>
</dbReference>
<name>A0A3S5BTF7_9PLAT</name>
<evidence type="ECO:0000313" key="2">
    <source>
        <dbReference type="EMBL" id="VEL39091.1"/>
    </source>
</evidence>
<proteinExistence type="predicted"/>
<evidence type="ECO:0000313" key="3">
    <source>
        <dbReference type="Proteomes" id="UP000784294"/>
    </source>
</evidence>
<organism evidence="2 3">
    <name type="scientific">Protopolystoma xenopodis</name>
    <dbReference type="NCBI Taxonomy" id="117903"/>
    <lineage>
        <taxon>Eukaryota</taxon>
        <taxon>Metazoa</taxon>
        <taxon>Spiralia</taxon>
        <taxon>Lophotrochozoa</taxon>
        <taxon>Platyhelminthes</taxon>
        <taxon>Monogenea</taxon>
        <taxon>Polyopisthocotylea</taxon>
        <taxon>Polystomatidea</taxon>
        <taxon>Polystomatidae</taxon>
        <taxon>Protopolystoma</taxon>
    </lineage>
</organism>
<sequence length="205" mass="22090">MTDLRHEITSVGSPRGDRQPPTMTAWQADLDSLSSRGHVLPRQASRMSFASEATLPVALTSEQTSHSAAPAAPELRDEVRLAETPAAMTPQPDCANSAELATVGRLEDCAGGCSVARPFQVPKIFTTGPPLKYWSRGTDEDDAQGILNAIPFEQRTTVLSILTQMSATRDPLMRSLDSQAVWIADLRGKALLTPYSMRAELAAVT</sequence>
<evidence type="ECO:0000256" key="1">
    <source>
        <dbReference type="SAM" id="MobiDB-lite"/>
    </source>
</evidence>
<feature type="region of interest" description="Disordered" evidence="1">
    <location>
        <begin position="1"/>
        <end position="23"/>
    </location>
</feature>
<accession>A0A3S5BTF7</accession>
<comment type="caution">
    <text evidence="2">The sequence shown here is derived from an EMBL/GenBank/DDBJ whole genome shotgun (WGS) entry which is preliminary data.</text>
</comment>
<dbReference type="Proteomes" id="UP000784294">
    <property type="component" value="Unassembled WGS sequence"/>
</dbReference>
<keyword evidence="3" id="KW-1185">Reference proteome</keyword>